<feature type="domain" description="Integrase catalytic" evidence="2">
    <location>
        <begin position="1466"/>
        <end position="1655"/>
    </location>
</feature>
<reference evidence="4" key="1">
    <citation type="submission" date="2025-08" db="UniProtKB">
        <authorList>
            <consortium name="RefSeq"/>
        </authorList>
    </citation>
    <scope>IDENTIFICATION</scope>
    <source>
        <tissue evidence="4">Whole larval tissue</tissue>
    </source>
</reference>
<dbReference type="InterPro" id="IPR001584">
    <property type="entry name" value="Integrase_cat-core"/>
</dbReference>
<dbReference type="Pfam" id="PF18701">
    <property type="entry name" value="DUF5641"/>
    <property type="match status" value="1"/>
</dbReference>
<dbReference type="Proteomes" id="UP000829999">
    <property type="component" value="Chromosome 11"/>
</dbReference>
<name>A0A9R0DSX8_SPOFR</name>
<dbReference type="PANTHER" id="PTHR47331">
    <property type="entry name" value="PHD-TYPE DOMAIN-CONTAINING PROTEIN"/>
    <property type="match status" value="1"/>
</dbReference>
<feature type="compositionally biased region" description="Basic and acidic residues" evidence="1">
    <location>
        <begin position="360"/>
        <end position="369"/>
    </location>
</feature>
<evidence type="ECO:0000313" key="4">
    <source>
        <dbReference type="RefSeq" id="XP_050552836.1"/>
    </source>
</evidence>
<evidence type="ECO:0000256" key="1">
    <source>
        <dbReference type="SAM" id="MobiDB-lite"/>
    </source>
</evidence>
<dbReference type="RefSeq" id="XP_050552836.1">
    <property type="nucleotide sequence ID" value="XM_050696879.1"/>
</dbReference>
<dbReference type="Gene3D" id="3.30.420.10">
    <property type="entry name" value="Ribonuclease H-like superfamily/Ribonuclease H"/>
    <property type="match status" value="1"/>
</dbReference>
<gene>
    <name evidence="4" type="primary">LOC126911211</name>
</gene>
<dbReference type="InterPro" id="IPR008042">
    <property type="entry name" value="Retrotrans_Pao"/>
</dbReference>
<accession>A0A9R0DSX8</accession>
<dbReference type="PROSITE" id="PS50994">
    <property type="entry name" value="INTEGRASE"/>
    <property type="match status" value="1"/>
</dbReference>
<dbReference type="OrthoDB" id="8194935at2759"/>
<proteinExistence type="predicted"/>
<feature type="region of interest" description="Disordered" evidence="1">
    <location>
        <begin position="336"/>
        <end position="369"/>
    </location>
</feature>
<dbReference type="GO" id="GO:0003676">
    <property type="term" value="F:nucleic acid binding"/>
    <property type="evidence" value="ECO:0007669"/>
    <property type="project" value="InterPro"/>
</dbReference>
<dbReference type="GeneID" id="126911211"/>
<sequence>MSTESAKSRDKSPMLLSVESADLVRELVRKRGIVKGRLTKFNNHLESLLKDDDISSKKRIDLKLRIQACASLLAEFNHIQTKIEERVADSELDAQLTQREIFEDDYYDSIARAESILNVDEFADCSGSCRNHSHNSNHNPSSVKLPVISMPTFDGSYEHWLEFRDTFTSLIHDSKDISTIQKFHYLKSSLKGDAELVIHSIEFSAKNYQVAWDLLLNRYNNSDLLIDNHLDALFSIPPITKESPSLIRKLIDNVLKNIRALVILGEPADTWDTLTIYLIVSKLDKVTKREWQAHKFRLSQLNENNSKSRLTLSDIIGFLRNTADVLDSLQRSLGKDVHNTENKKQHKKSHNTSHCNVSSEPDKTNDNRSKSCLKCNANHRIYKCKKFIESNLDSKLKLVRDHNLCENCLNSGHLVTECKFGPCRHCSQKHNSLLHNANSSVACHTSTNTEASTSVAPAHLPAPAPIAADSALSIQVNKAHMQTESTKSIGVQSVLLSTAIVEVADAHGTYHKARALLDNGSQRCFISKSLCQLLNSPLIQSTNEVRGVGDSVVHCTQACDIVVKSCVNNSFSTRIHCFVLSRITASMPAVCKLSANICIPDNIQLADPQFLDYKTIDILIGADRFWDLLEDGKIRLSSGPFLQNTKFGWIISGPIAIQTRKKAPIHCNIVNSLDTQLRLFWEIEDLPKVRDVQTDEERECEDHFVRTTTRGSDGRFCVHIPFRQSPESLGDSYTQAERRFLALEKRLQRSSDYKSLYSNFMQEYLSLGHMTQVDSYESPCYFMPHHGVFRELSTTTKLRVVFDASAPSSSGKSLNDLQLVGPPIQGDLIAILLRFRQHKYVVCADVEKMYRQCLVDEGQRSLQMILWRDHPSKPLGIFKLNTVTYGTASAPFLSVRCLKQLANESPDADVARAIREDFYVDDFITGSDNKLLLLDLCDKTQKTLQLGCFPLRKWIYNFRRDDGSRSSSQFKPLSLDDNISSKTLGIGWHNLSDNFYFNTQIQIDNDKPISKRSILSKVSQIFDPLGLLSPVIIVVKVLLQQLWLQKIGWDDNVPDSTARVWNRFVISLQALNTIRIPRHVIGAHPKYIELHVFSDASQTAYGACIYIRTVNYDLTVTVRLLFSKSKVAPLKPISIPRLELCGALLGARLYDKVRDALRCSLSKIVFWTDSTIVLGWLHMRPNQLKTFVQNRVAEIHDLTLEVPWRHVRSENNPADLASRGVRLEELSSSRLWWEGPEFLCNPNFSIDDHKGPDSFKIRELPEVKSYVTAVVAQDSSESSLFPFHRFSQFKRMRRAAAFMLRFIHNSRYKNNRYVGSLSVDELHFADKTLARLCQFESYPVECKALCNNGSIKNKSCLSKLNVFLDDCKIMRVGGRLVNSNEFIYGKKHPIVISSKHYFATLLFRHEHIQLLHAAPQALLFHLRESWWPVGGRNLARQIVHNCVICTRIRGKTLTPMMGNLPAARVTPSLPFVRCGVDYAGPVLILNRKGKGARLIKGYICLFICFVTRAVHLELVSDLSSEAYLLTLKRFISRRDKPAEIYSDNGRNFVGIMNDFSKFLNNCSSDILEFAQSQNIKFHFIPPYSPHFGGLWEAGVKSSKYHLRRVIGNAHLTFEEYSTVLAQIEAVLNSRPFSPLSPDPQDLSPLTPGHFLIGRPLAAPACDDLRDVPASRLQRYQRVEQLRQHFWTRWAKEYISELQVRTKWRENKDELQPGSLVVIKDSNLPPLKWQLGRVLCTVPGKDGISRVADIQTSSGVLRRAFTNICPLLPEVDRDAATEDC</sequence>
<dbReference type="PANTHER" id="PTHR47331:SF1">
    <property type="entry name" value="GAG-LIKE PROTEIN"/>
    <property type="match status" value="1"/>
</dbReference>
<dbReference type="SUPFAM" id="SSF53098">
    <property type="entry name" value="Ribonuclease H-like"/>
    <property type="match status" value="1"/>
</dbReference>
<evidence type="ECO:0000259" key="2">
    <source>
        <dbReference type="PROSITE" id="PS50994"/>
    </source>
</evidence>
<protein>
    <submittedName>
        <fullName evidence="4">Uncharacterized protein LOC126911211</fullName>
    </submittedName>
</protein>
<dbReference type="CDD" id="cd01644">
    <property type="entry name" value="RT_pepA17"/>
    <property type="match status" value="1"/>
</dbReference>
<evidence type="ECO:0000313" key="3">
    <source>
        <dbReference type="Proteomes" id="UP000829999"/>
    </source>
</evidence>
<dbReference type="InterPro" id="IPR043502">
    <property type="entry name" value="DNA/RNA_pol_sf"/>
</dbReference>
<organism evidence="3 4">
    <name type="scientific">Spodoptera frugiperda</name>
    <name type="common">Fall armyworm</name>
    <dbReference type="NCBI Taxonomy" id="7108"/>
    <lineage>
        <taxon>Eukaryota</taxon>
        <taxon>Metazoa</taxon>
        <taxon>Ecdysozoa</taxon>
        <taxon>Arthropoda</taxon>
        <taxon>Hexapoda</taxon>
        <taxon>Insecta</taxon>
        <taxon>Pterygota</taxon>
        <taxon>Neoptera</taxon>
        <taxon>Endopterygota</taxon>
        <taxon>Lepidoptera</taxon>
        <taxon>Glossata</taxon>
        <taxon>Ditrysia</taxon>
        <taxon>Noctuoidea</taxon>
        <taxon>Noctuidae</taxon>
        <taxon>Amphipyrinae</taxon>
        <taxon>Spodoptera</taxon>
    </lineage>
</organism>
<dbReference type="GO" id="GO:0071897">
    <property type="term" value="P:DNA biosynthetic process"/>
    <property type="evidence" value="ECO:0007669"/>
    <property type="project" value="UniProtKB-ARBA"/>
</dbReference>
<keyword evidence="3" id="KW-1185">Reference proteome</keyword>
<dbReference type="InterPro" id="IPR012337">
    <property type="entry name" value="RNaseH-like_sf"/>
</dbReference>
<dbReference type="InterPro" id="IPR036397">
    <property type="entry name" value="RNaseH_sf"/>
</dbReference>
<dbReference type="Pfam" id="PF05585">
    <property type="entry name" value="DUF1758"/>
    <property type="match status" value="1"/>
</dbReference>
<dbReference type="GO" id="GO:0015074">
    <property type="term" value="P:DNA integration"/>
    <property type="evidence" value="ECO:0007669"/>
    <property type="project" value="InterPro"/>
</dbReference>
<dbReference type="InterPro" id="IPR040676">
    <property type="entry name" value="DUF5641"/>
</dbReference>
<dbReference type="GO" id="GO:0042575">
    <property type="term" value="C:DNA polymerase complex"/>
    <property type="evidence" value="ECO:0007669"/>
    <property type="project" value="UniProtKB-ARBA"/>
</dbReference>
<dbReference type="InterPro" id="IPR005312">
    <property type="entry name" value="DUF1759"/>
</dbReference>
<dbReference type="Pfam" id="PF05380">
    <property type="entry name" value="Peptidase_A17"/>
    <property type="match status" value="1"/>
</dbReference>
<dbReference type="SUPFAM" id="SSF56672">
    <property type="entry name" value="DNA/RNA polymerases"/>
    <property type="match status" value="1"/>
</dbReference>
<dbReference type="Pfam" id="PF03564">
    <property type="entry name" value="DUF1759"/>
    <property type="match status" value="1"/>
</dbReference>
<dbReference type="InterPro" id="IPR008737">
    <property type="entry name" value="DUF1758"/>
</dbReference>